<feature type="compositionally biased region" description="Acidic residues" evidence="1">
    <location>
        <begin position="334"/>
        <end position="347"/>
    </location>
</feature>
<accession>A0A4Q4TMU2</accession>
<dbReference type="STRING" id="155417.A0A4Q4TMU2"/>
<feature type="region of interest" description="Disordered" evidence="1">
    <location>
        <begin position="1"/>
        <end position="31"/>
    </location>
</feature>
<evidence type="ECO:0000313" key="2">
    <source>
        <dbReference type="EMBL" id="RYP07822.1"/>
    </source>
</evidence>
<dbReference type="OrthoDB" id="5345504at2759"/>
<feature type="compositionally biased region" description="Low complexity" evidence="1">
    <location>
        <begin position="282"/>
        <end position="317"/>
    </location>
</feature>
<evidence type="ECO:0000256" key="1">
    <source>
        <dbReference type="SAM" id="MobiDB-lite"/>
    </source>
</evidence>
<keyword evidence="3" id="KW-1185">Reference proteome</keyword>
<organism evidence="2 3">
    <name type="scientific">Monosporascus ibericus</name>
    <dbReference type="NCBI Taxonomy" id="155417"/>
    <lineage>
        <taxon>Eukaryota</taxon>
        <taxon>Fungi</taxon>
        <taxon>Dikarya</taxon>
        <taxon>Ascomycota</taxon>
        <taxon>Pezizomycotina</taxon>
        <taxon>Sordariomycetes</taxon>
        <taxon>Xylariomycetidae</taxon>
        <taxon>Xylariales</taxon>
        <taxon>Xylariales incertae sedis</taxon>
        <taxon>Monosporascus</taxon>
    </lineage>
</organism>
<comment type="caution">
    <text evidence="2">The sequence shown here is derived from an EMBL/GenBank/DDBJ whole genome shotgun (WGS) entry which is preliminary data.</text>
</comment>
<gene>
    <name evidence="2" type="ORF">DL764_002277</name>
</gene>
<dbReference type="Pfam" id="PF20354">
    <property type="entry name" value="DUF6649"/>
    <property type="match status" value="1"/>
</dbReference>
<name>A0A4Q4TMU2_9PEZI</name>
<feature type="compositionally biased region" description="Polar residues" evidence="1">
    <location>
        <begin position="57"/>
        <end position="66"/>
    </location>
</feature>
<dbReference type="AlphaFoldDB" id="A0A4Q4TMU2"/>
<sequence>MMEVQAGPSSHQFQPKYHAASGSGSGTGCPTFFNGGGGFAGAVAGTGAGAGAGAAGSSLSPLSEANPSPYPGFPPANTSDDVTSTSPSRFLSASDFQQQQMPPTGLASRKRKADTQDNERLSKRLSKRLSLLNLEQNGNKLYVPVESPQLHNSSSPYHTNRKSLTRQQRRELETEAMQLDDTKHKVYIYDLDDELSSSDGDESSDEARLVFLPDIEKHLLQKRIPPSVLANPEGELAGMQLVLYREPTSLTVPEERDSVRRAIVEARQRLREKLQQGNGRDAAAAGSSAPPPSSTSSMSPSLSSSSSSAAAAGAMSDAPPPFVGNHNGFASAVEDNDDNDTDAMEVD</sequence>
<protein>
    <submittedName>
        <fullName evidence="2">Uncharacterized protein</fullName>
    </submittedName>
</protein>
<feature type="region of interest" description="Disordered" evidence="1">
    <location>
        <begin position="43"/>
        <end position="124"/>
    </location>
</feature>
<dbReference type="EMBL" id="QJNU01000080">
    <property type="protein sequence ID" value="RYP07822.1"/>
    <property type="molecule type" value="Genomic_DNA"/>
</dbReference>
<feature type="region of interest" description="Disordered" evidence="1">
    <location>
        <begin position="274"/>
        <end position="347"/>
    </location>
</feature>
<feature type="compositionally biased region" description="Polar residues" evidence="1">
    <location>
        <begin position="149"/>
        <end position="158"/>
    </location>
</feature>
<dbReference type="Proteomes" id="UP000293360">
    <property type="component" value="Unassembled WGS sequence"/>
</dbReference>
<reference evidence="2 3" key="1">
    <citation type="submission" date="2018-06" db="EMBL/GenBank/DDBJ databases">
        <title>Complete Genomes of Monosporascus.</title>
        <authorList>
            <person name="Robinson A.J."/>
            <person name="Natvig D.O."/>
        </authorList>
    </citation>
    <scope>NUCLEOTIDE SEQUENCE [LARGE SCALE GENOMIC DNA]</scope>
    <source>
        <strain evidence="2 3">CBS 110550</strain>
    </source>
</reference>
<feature type="compositionally biased region" description="Basic and acidic residues" evidence="1">
    <location>
        <begin position="113"/>
        <end position="122"/>
    </location>
</feature>
<dbReference type="InterPro" id="IPR046591">
    <property type="entry name" value="DUF6649"/>
</dbReference>
<proteinExistence type="predicted"/>
<evidence type="ECO:0000313" key="3">
    <source>
        <dbReference type="Proteomes" id="UP000293360"/>
    </source>
</evidence>
<feature type="compositionally biased region" description="Polar residues" evidence="1">
    <location>
        <begin position="76"/>
        <end position="102"/>
    </location>
</feature>
<feature type="region of interest" description="Disordered" evidence="1">
    <location>
        <begin position="146"/>
        <end position="167"/>
    </location>
</feature>
<feature type="compositionally biased region" description="Gly residues" evidence="1">
    <location>
        <begin position="43"/>
        <end position="54"/>
    </location>
</feature>